<dbReference type="InterPro" id="IPR002686">
    <property type="entry name" value="Transposase_17"/>
</dbReference>
<accession>A0A3P7NVI9</accession>
<dbReference type="PANTHER" id="PTHR33360">
    <property type="entry name" value="TRANSPOSASE FOR INSERTION SEQUENCE ELEMENT IS200"/>
    <property type="match status" value="1"/>
</dbReference>
<dbReference type="AlphaFoldDB" id="A0A3P7NVI9"/>
<dbReference type="InterPro" id="IPR036515">
    <property type="entry name" value="Transposase_17_sf"/>
</dbReference>
<dbReference type="SUPFAM" id="SSF143422">
    <property type="entry name" value="Transposase IS200-like"/>
    <property type="match status" value="1"/>
</dbReference>
<sequence>MDGVLADNFIFTKYEKNERKNENGIPKVHYKFYFTSLLDDTEKYILLDILYEDNPFVEMVTMPIESTFLITDGDPVNVLIPTIDCILSDKLTAFAPNTTGIPYGKDKELEIMKRVLSSSLHIYNNICYTKIEVKALKEKRGRGYVYSIQYHLVWCVKYRKKILKDNIEDTLKMKLKQIALENKFDILEMECDKDHVHLLVDCSPQHYIPNIIKALKGVSARAMFKEHPEIKNELWGGSLWNPSYYVSTISDTTEEQIRRYIQSQKEK</sequence>
<dbReference type="Gene3D" id="3.30.70.1290">
    <property type="entry name" value="Transposase IS200-like"/>
    <property type="match status" value="1"/>
</dbReference>
<dbReference type="KEGG" id="cbar:PATL70BA_1292"/>
<feature type="domain" description="Transposase IS200-like" evidence="1">
    <location>
        <begin position="145"/>
        <end position="264"/>
    </location>
</feature>
<reference evidence="2 3" key="1">
    <citation type="submission" date="2018-09" db="EMBL/GenBank/DDBJ databases">
        <authorList>
            <person name="Postec A."/>
        </authorList>
    </citation>
    <scope>NUCLEOTIDE SEQUENCE [LARGE SCALE GENOMIC DNA]</scope>
    <source>
        <strain evidence="2">70B-A</strain>
    </source>
</reference>
<dbReference type="Pfam" id="PF01797">
    <property type="entry name" value="Y1_Tnp"/>
    <property type="match status" value="1"/>
</dbReference>
<proteinExistence type="predicted"/>
<name>A0A3P7NVI9_9FIRM</name>
<evidence type="ECO:0000259" key="1">
    <source>
        <dbReference type="SMART" id="SM01321"/>
    </source>
</evidence>
<dbReference type="Proteomes" id="UP000279029">
    <property type="component" value="Chromosome"/>
</dbReference>
<dbReference type="GO" id="GO:0006313">
    <property type="term" value="P:DNA transposition"/>
    <property type="evidence" value="ECO:0007669"/>
    <property type="project" value="InterPro"/>
</dbReference>
<dbReference type="PANTHER" id="PTHR33360:SF2">
    <property type="entry name" value="TRANSPOSASE FOR INSERTION SEQUENCE ELEMENT IS200"/>
    <property type="match status" value="1"/>
</dbReference>
<dbReference type="GO" id="GO:0004803">
    <property type="term" value="F:transposase activity"/>
    <property type="evidence" value="ECO:0007669"/>
    <property type="project" value="InterPro"/>
</dbReference>
<evidence type="ECO:0000313" key="2">
    <source>
        <dbReference type="EMBL" id="VDN47174.1"/>
    </source>
</evidence>
<gene>
    <name evidence="2" type="ORF">PATL70BA_1292</name>
</gene>
<dbReference type="SMART" id="SM01321">
    <property type="entry name" value="Y1_Tnp"/>
    <property type="match status" value="1"/>
</dbReference>
<dbReference type="NCBIfam" id="NF033573">
    <property type="entry name" value="transpos_IS200"/>
    <property type="match status" value="1"/>
</dbReference>
<dbReference type="EMBL" id="LR130778">
    <property type="protein sequence ID" value="VDN47174.1"/>
    <property type="molecule type" value="Genomic_DNA"/>
</dbReference>
<evidence type="ECO:0000313" key="3">
    <source>
        <dbReference type="Proteomes" id="UP000279029"/>
    </source>
</evidence>
<dbReference type="GO" id="GO:0003677">
    <property type="term" value="F:DNA binding"/>
    <property type="evidence" value="ECO:0007669"/>
    <property type="project" value="InterPro"/>
</dbReference>
<organism evidence="2 3">
    <name type="scientific">Petrocella atlantisensis</name>
    <dbReference type="NCBI Taxonomy" id="2173034"/>
    <lineage>
        <taxon>Bacteria</taxon>
        <taxon>Bacillati</taxon>
        <taxon>Bacillota</taxon>
        <taxon>Clostridia</taxon>
        <taxon>Lachnospirales</taxon>
        <taxon>Vallitaleaceae</taxon>
        <taxon>Petrocella</taxon>
    </lineage>
</organism>
<protein>
    <recommendedName>
        <fullName evidence="1">Transposase IS200-like domain-containing protein</fullName>
    </recommendedName>
</protein>
<keyword evidence="3" id="KW-1185">Reference proteome</keyword>